<dbReference type="EMBL" id="JASKMA010000014">
    <property type="protein sequence ID" value="MDT6985779.1"/>
    <property type="molecule type" value="Genomic_DNA"/>
</dbReference>
<keyword evidence="1" id="KW-0378">Hydrolase</keyword>
<evidence type="ECO:0000259" key="2">
    <source>
        <dbReference type="Pfam" id="PF00857"/>
    </source>
</evidence>
<name>A0ABU3JV56_9ACTN</name>
<evidence type="ECO:0000313" key="3">
    <source>
        <dbReference type="EMBL" id="MDT6985779.1"/>
    </source>
</evidence>
<dbReference type="InterPro" id="IPR050272">
    <property type="entry name" value="Isochorismatase-like_hydrls"/>
</dbReference>
<reference evidence="3 4" key="1">
    <citation type="submission" date="2023-05" db="EMBL/GenBank/DDBJ databases">
        <title>Streptomyces fuscus sp. nov., a brown-black pigment producing actinomyces isolated from dry sand of Sea duck farm.</title>
        <authorList>
            <person name="Xie J."/>
            <person name="Shen N."/>
        </authorList>
    </citation>
    <scope>NUCLEOTIDE SEQUENCE [LARGE SCALE GENOMIC DNA]</scope>
    <source>
        <strain evidence="3 4">CGMCC 4.1745</strain>
    </source>
</reference>
<gene>
    <name evidence="3" type="ORF">QNO04_20190</name>
</gene>
<dbReference type="Pfam" id="PF00857">
    <property type="entry name" value="Isochorismatase"/>
    <property type="match status" value="1"/>
</dbReference>
<organism evidence="3 4">
    <name type="scientific">Streptomyces lusitanus</name>
    <dbReference type="NCBI Taxonomy" id="68232"/>
    <lineage>
        <taxon>Bacteria</taxon>
        <taxon>Bacillati</taxon>
        <taxon>Actinomycetota</taxon>
        <taxon>Actinomycetes</taxon>
        <taxon>Kitasatosporales</taxon>
        <taxon>Streptomycetaceae</taxon>
        <taxon>Streptomyces</taxon>
    </lineage>
</organism>
<dbReference type="SUPFAM" id="SSF52499">
    <property type="entry name" value="Isochorismatase-like hydrolases"/>
    <property type="match status" value="1"/>
</dbReference>
<dbReference type="InterPro" id="IPR016291">
    <property type="entry name" value="Isochorismatase"/>
</dbReference>
<feature type="domain" description="Isochorismatase-like" evidence="2">
    <location>
        <begin position="33"/>
        <end position="203"/>
    </location>
</feature>
<dbReference type="InterPro" id="IPR036380">
    <property type="entry name" value="Isochorismatase-like_sf"/>
</dbReference>
<accession>A0ABU3JV56</accession>
<dbReference type="PRINTS" id="PR01398">
    <property type="entry name" value="ISCHRISMTASE"/>
</dbReference>
<comment type="caution">
    <text evidence="3">The sequence shown here is derived from an EMBL/GenBank/DDBJ whole genome shotgun (WGS) entry which is preliminary data.</text>
</comment>
<dbReference type="Proteomes" id="UP001249760">
    <property type="component" value="Unassembled WGS sequence"/>
</dbReference>
<proteinExistence type="predicted"/>
<sequence length="207" mass="23164">MPDILPIESYTLPTREDIPANVVDWTLDPHRAVLLVHDMQGYFVDAFPEPLRSCLVANAGLLRKRCASLGVPVAFTAQPGRMTEEERGLLKDFWGPGMRSEAADRDVVPELAPEPGDRRFVKWRYSAFHRSGLLEWLAGEGRDQLVLCGVYAHVGILATAIEAFTHDIQVFLAADAVGDFSAERHRLAMDYVAQRCGTLRLTEEVFR</sequence>
<dbReference type="RefSeq" id="WP_394311331.1">
    <property type="nucleotide sequence ID" value="NZ_JASKMA010000014.1"/>
</dbReference>
<dbReference type="InterPro" id="IPR000868">
    <property type="entry name" value="Isochorismatase-like_dom"/>
</dbReference>
<evidence type="ECO:0000313" key="4">
    <source>
        <dbReference type="Proteomes" id="UP001249760"/>
    </source>
</evidence>
<evidence type="ECO:0000256" key="1">
    <source>
        <dbReference type="ARBA" id="ARBA00022801"/>
    </source>
</evidence>
<dbReference type="PANTHER" id="PTHR43540:SF3">
    <property type="entry name" value="ENTEROBACTIN SYNTHASE COMPONENT B"/>
    <property type="match status" value="1"/>
</dbReference>
<dbReference type="Gene3D" id="3.40.50.850">
    <property type="entry name" value="Isochorismatase-like"/>
    <property type="match status" value="1"/>
</dbReference>
<protein>
    <submittedName>
        <fullName evidence="3">Isochorismatase family protein</fullName>
    </submittedName>
</protein>
<dbReference type="PANTHER" id="PTHR43540">
    <property type="entry name" value="PEROXYUREIDOACRYLATE/UREIDOACRYLATE AMIDOHYDROLASE-RELATED"/>
    <property type="match status" value="1"/>
</dbReference>
<keyword evidence="4" id="KW-1185">Reference proteome</keyword>